<gene>
    <name evidence="1" type="ORF">MRB53_017729</name>
</gene>
<dbReference type="Proteomes" id="UP001234297">
    <property type="component" value="Chromosome 5"/>
</dbReference>
<protein>
    <submittedName>
        <fullName evidence="1">Uncharacterized protein</fullName>
    </submittedName>
</protein>
<comment type="caution">
    <text evidence="1">The sequence shown here is derived from an EMBL/GenBank/DDBJ whole genome shotgun (WGS) entry which is preliminary data.</text>
</comment>
<reference evidence="1 2" key="1">
    <citation type="journal article" date="2022" name="Hortic Res">
        <title>A haplotype resolved chromosomal level avocado genome allows analysis of novel avocado genes.</title>
        <authorList>
            <person name="Nath O."/>
            <person name="Fletcher S.J."/>
            <person name="Hayward A."/>
            <person name="Shaw L.M."/>
            <person name="Masouleh A.K."/>
            <person name="Furtado A."/>
            <person name="Henry R.J."/>
            <person name="Mitter N."/>
        </authorList>
    </citation>
    <scope>NUCLEOTIDE SEQUENCE [LARGE SCALE GENOMIC DNA]</scope>
    <source>
        <strain evidence="2">cv. Hass</strain>
    </source>
</reference>
<name>A0ACC2M5X8_PERAE</name>
<evidence type="ECO:0000313" key="2">
    <source>
        <dbReference type="Proteomes" id="UP001234297"/>
    </source>
</evidence>
<keyword evidence="2" id="KW-1185">Reference proteome</keyword>
<sequence length="67" mass="7255">MVSGESLASGWLLTAHGVLVLAERALWIEGIEREVGMEDGFQVFESVDLSMGGPVNNFRQKLGGLCF</sequence>
<proteinExistence type="predicted"/>
<evidence type="ECO:0000313" key="1">
    <source>
        <dbReference type="EMBL" id="KAJ8641035.1"/>
    </source>
</evidence>
<dbReference type="EMBL" id="CM056813">
    <property type="protein sequence ID" value="KAJ8641035.1"/>
    <property type="molecule type" value="Genomic_DNA"/>
</dbReference>
<organism evidence="1 2">
    <name type="scientific">Persea americana</name>
    <name type="common">Avocado</name>
    <dbReference type="NCBI Taxonomy" id="3435"/>
    <lineage>
        <taxon>Eukaryota</taxon>
        <taxon>Viridiplantae</taxon>
        <taxon>Streptophyta</taxon>
        <taxon>Embryophyta</taxon>
        <taxon>Tracheophyta</taxon>
        <taxon>Spermatophyta</taxon>
        <taxon>Magnoliopsida</taxon>
        <taxon>Magnoliidae</taxon>
        <taxon>Laurales</taxon>
        <taxon>Lauraceae</taxon>
        <taxon>Persea</taxon>
    </lineage>
</organism>
<accession>A0ACC2M5X8</accession>